<protein>
    <submittedName>
        <fullName evidence="8">DivIVA domain-containing protein</fullName>
    </submittedName>
</protein>
<gene>
    <name evidence="8" type="ORF">FDQ92_01965</name>
</gene>
<dbReference type="Proteomes" id="UP000298602">
    <property type="component" value="Chromosome"/>
</dbReference>
<keyword evidence="4" id="KW-0132">Cell division</keyword>
<dbReference type="InterPro" id="IPR007793">
    <property type="entry name" value="DivIVA_fam"/>
</dbReference>
<evidence type="ECO:0000256" key="4">
    <source>
        <dbReference type="ARBA" id="ARBA00022618"/>
    </source>
</evidence>
<dbReference type="AlphaFoldDB" id="A0A4P8L0L9"/>
<dbReference type="Gene3D" id="6.10.250.660">
    <property type="match status" value="1"/>
</dbReference>
<feature type="coiled-coil region" evidence="7">
    <location>
        <begin position="29"/>
        <end position="63"/>
    </location>
</feature>
<comment type="similarity">
    <text evidence="2">Belongs to the DivIVA family.</text>
</comment>
<keyword evidence="6" id="KW-0131">Cell cycle</keyword>
<dbReference type="NCBIfam" id="TIGR03544">
    <property type="entry name" value="DivI1A_domain"/>
    <property type="match status" value="1"/>
</dbReference>
<evidence type="ECO:0000256" key="7">
    <source>
        <dbReference type="SAM" id="Coils"/>
    </source>
</evidence>
<sequence length="164" mass="19604">MDWKPLELESRRFRTRWRGYDRREVELFLQQTAETLQRLQVENGQLRKEMQQLSRELADYKDRDKTIRNVLLSAQKATEQVKANAEKEAKLIVSEAELKAEKILQGAHQRLSQLHEDILELKRQRTQLETKLRSTIETYRQLLDLEKDDETEAELENKVKFLNP</sequence>
<evidence type="ECO:0000256" key="1">
    <source>
        <dbReference type="ARBA" id="ARBA00004496"/>
    </source>
</evidence>
<dbReference type="PANTHER" id="PTHR35794:SF2">
    <property type="entry name" value="CELL DIVISION PROTEIN DIVIVA"/>
    <property type="match status" value="1"/>
</dbReference>
<feature type="coiled-coil region" evidence="7">
    <location>
        <begin position="104"/>
        <end position="138"/>
    </location>
</feature>
<accession>A0A4P8L0L9</accession>
<comment type="subcellular location">
    <subcellularLocation>
        <location evidence="1">Cytoplasm</location>
    </subcellularLocation>
</comment>
<evidence type="ECO:0000313" key="9">
    <source>
        <dbReference type="Proteomes" id="UP000298602"/>
    </source>
</evidence>
<dbReference type="EMBL" id="CP040098">
    <property type="protein sequence ID" value="QCQ21073.1"/>
    <property type="molecule type" value="Genomic_DNA"/>
</dbReference>
<keyword evidence="5 7" id="KW-0175">Coiled coil</keyword>
<reference evidence="8 9" key="1">
    <citation type="submission" date="2019-05" db="EMBL/GenBank/DDBJ databases">
        <title>The Complete Genome Sequence of the n-alkane-degrading Desulfoglaeba alkanexedens ALDC reveals multiple alkylsuccinate synthase gene clusters.</title>
        <authorList>
            <person name="Callaghan A.V."/>
            <person name="Davidova I.A."/>
            <person name="Duncan K.E."/>
            <person name="Morris B."/>
            <person name="McInerney M.J."/>
        </authorList>
    </citation>
    <scope>NUCLEOTIDE SEQUENCE [LARGE SCALE GENOMIC DNA]</scope>
    <source>
        <strain evidence="8 9">ALDC</strain>
    </source>
</reference>
<dbReference type="Pfam" id="PF05103">
    <property type="entry name" value="DivIVA"/>
    <property type="match status" value="1"/>
</dbReference>
<dbReference type="GO" id="GO:0005737">
    <property type="term" value="C:cytoplasm"/>
    <property type="evidence" value="ECO:0007669"/>
    <property type="project" value="UniProtKB-SubCell"/>
</dbReference>
<dbReference type="RefSeq" id="WP_137423042.1">
    <property type="nucleotide sequence ID" value="NZ_CP040098.1"/>
</dbReference>
<dbReference type="GO" id="GO:0051301">
    <property type="term" value="P:cell division"/>
    <property type="evidence" value="ECO:0007669"/>
    <property type="project" value="UniProtKB-KW"/>
</dbReference>
<evidence type="ECO:0000256" key="3">
    <source>
        <dbReference type="ARBA" id="ARBA00022490"/>
    </source>
</evidence>
<reference evidence="8 9" key="2">
    <citation type="submission" date="2019-05" db="EMBL/GenBank/DDBJ databases">
        <authorList>
            <person name="Suflita J.M."/>
            <person name="Marks C.R."/>
        </authorList>
    </citation>
    <scope>NUCLEOTIDE SEQUENCE [LARGE SCALE GENOMIC DNA]</scope>
    <source>
        <strain evidence="8 9">ALDC</strain>
    </source>
</reference>
<evidence type="ECO:0000256" key="5">
    <source>
        <dbReference type="ARBA" id="ARBA00023054"/>
    </source>
</evidence>
<proteinExistence type="inferred from homology"/>
<organism evidence="8 9">
    <name type="scientific">Desulfoglaeba alkanexedens ALDC</name>
    <dbReference type="NCBI Taxonomy" id="980445"/>
    <lineage>
        <taxon>Bacteria</taxon>
        <taxon>Pseudomonadati</taxon>
        <taxon>Thermodesulfobacteriota</taxon>
        <taxon>Syntrophobacteria</taxon>
        <taxon>Syntrophobacterales</taxon>
        <taxon>Syntrophobacteraceae</taxon>
        <taxon>Desulfoglaeba</taxon>
    </lineage>
</organism>
<evidence type="ECO:0000313" key="8">
    <source>
        <dbReference type="EMBL" id="QCQ21073.1"/>
    </source>
</evidence>
<dbReference type="PANTHER" id="PTHR35794">
    <property type="entry name" value="CELL DIVISION PROTEIN DIVIVA"/>
    <property type="match status" value="1"/>
</dbReference>
<keyword evidence="3" id="KW-0963">Cytoplasm</keyword>
<keyword evidence="9" id="KW-1185">Reference proteome</keyword>
<dbReference type="KEGG" id="dax:FDQ92_01965"/>
<evidence type="ECO:0000256" key="6">
    <source>
        <dbReference type="ARBA" id="ARBA00023306"/>
    </source>
</evidence>
<evidence type="ECO:0000256" key="2">
    <source>
        <dbReference type="ARBA" id="ARBA00009008"/>
    </source>
</evidence>
<dbReference type="InterPro" id="IPR019933">
    <property type="entry name" value="DivIVA_domain"/>
</dbReference>
<name>A0A4P8L0L9_9BACT</name>
<dbReference type="OrthoDB" id="5198800at2"/>